<dbReference type="GO" id="GO:0005886">
    <property type="term" value="C:plasma membrane"/>
    <property type="evidence" value="ECO:0007669"/>
    <property type="project" value="TreeGrafter"/>
</dbReference>
<dbReference type="InterPro" id="IPR011701">
    <property type="entry name" value="MFS"/>
</dbReference>
<dbReference type="InterPro" id="IPR018247">
    <property type="entry name" value="EF_Hand_1_Ca_BS"/>
</dbReference>
<reference evidence="7 8" key="1">
    <citation type="submission" date="2015-06" db="EMBL/GenBank/DDBJ databases">
        <title>Draft genome of the ant-associated black yeast Phialophora attae CBS 131958.</title>
        <authorList>
            <person name="Moreno L.F."/>
            <person name="Stielow B.J."/>
            <person name="de Hoog S."/>
            <person name="Vicente V.A."/>
            <person name="Weiss V.A."/>
            <person name="de Vries M."/>
            <person name="Cruz L.M."/>
            <person name="Souza E.M."/>
        </authorList>
    </citation>
    <scope>NUCLEOTIDE SEQUENCE [LARGE SCALE GENOMIC DNA]</scope>
    <source>
        <strain evidence="7 8">CBS 131958</strain>
    </source>
</reference>
<feature type="region of interest" description="Disordered" evidence="5">
    <location>
        <begin position="220"/>
        <end position="240"/>
    </location>
</feature>
<keyword evidence="4 6" id="KW-0472">Membrane</keyword>
<accession>A0A0N1H725</accession>
<dbReference type="PANTHER" id="PTHR23502">
    <property type="entry name" value="MAJOR FACILITATOR SUPERFAMILY"/>
    <property type="match status" value="1"/>
</dbReference>
<dbReference type="OrthoDB" id="5215911at2759"/>
<feature type="transmembrane region" description="Helical" evidence="6">
    <location>
        <begin position="189"/>
        <end position="209"/>
    </location>
</feature>
<feature type="transmembrane region" description="Helical" evidence="6">
    <location>
        <begin position="440"/>
        <end position="458"/>
    </location>
</feature>
<feature type="compositionally biased region" description="Polar residues" evidence="5">
    <location>
        <begin position="221"/>
        <end position="237"/>
    </location>
</feature>
<evidence type="ECO:0000256" key="5">
    <source>
        <dbReference type="SAM" id="MobiDB-lite"/>
    </source>
</evidence>
<protein>
    <submittedName>
        <fullName evidence="7">Putative MFS-type transporter</fullName>
    </submittedName>
</protein>
<keyword evidence="3 6" id="KW-1133">Transmembrane helix</keyword>
<dbReference type="PANTHER" id="PTHR23502:SF50">
    <property type="entry name" value="TRANSPORTER, PUTATIVE (AFU_ORTHOLOGUE AFUA_5G00430)-RELATED"/>
    <property type="match status" value="1"/>
</dbReference>
<feature type="transmembrane region" description="Helical" evidence="6">
    <location>
        <begin position="332"/>
        <end position="354"/>
    </location>
</feature>
<keyword evidence="2 6" id="KW-0812">Transmembrane</keyword>
<dbReference type="Gene3D" id="1.20.1250.20">
    <property type="entry name" value="MFS general substrate transporter like domains"/>
    <property type="match status" value="1"/>
</dbReference>
<dbReference type="SUPFAM" id="SSF103473">
    <property type="entry name" value="MFS general substrate transporter"/>
    <property type="match status" value="1"/>
</dbReference>
<evidence type="ECO:0000256" key="4">
    <source>
        <dbReference type="ARBA" id="ARBA00023136"/>
    </source>
</evidence>
<evidence type="ECO:0000256" key="6">
    <source>
        <dbReference type="SAM" id="Phobius"/>
    </source>
</evidence>
<feature type="transmembrane region" description="Helical" evidence="6">
    <location>
        <begin position="51"/>
        <end position="72"/>
    </location>
</feature>
<evidence type="ECO:0000256" key="3">
    <source>
        <dbReference type="ARBA" id="ARBA00022989"/>
    </source>
</evidence>
<evidence type="ECO:0000256" key="2">
    <source>
        <dbReference type="ARBA" id="ARBA00022692"/>
    </source>
</evidence>
<name>A0A0N1H725_9EURO</name>
<sequence>MADAVEEHDAPGTVLLAEKQGSTNRILLHPTPSEDPNDPLNWSPFRKNINFGLACVYVCLTFVQLDNAYVAYEPYSEDLGVTYDSYNQSIALNYAGLAASAISGKHGGAACSMHLGRYMHNSGELIANSFVGGLGGALSETIAVVTIGDLYFVHHHALLNGIFLFMQSIGAYIGPVVMGYAVQNVGWRWMWNITSIMIGVTLAASLLLFEETKYVPVCNGEASSTPTQNTSPESSSLKAGDGAIDLDETQRVTTTELAYNRRSYRQRMALVTPTDEPILRHFYQPISILFAIPGVAYCAITYGTMLAWISMLSSAQSYYTLLPPYNLDPNQVGLLSLGPFIGLFVGTIIFSPASDWSIVKLSTRNKGVFEPEMRLWLSFLGAALGFVGILVFGYCLGQGRSIYAVLAGYAIYNAGWVICADVSLTYVLDCYHNIVGDGMVAIVFCRNIISVVMLFIYTPWIEHMGIQNTFLVVAVICLVVCVACPVVLLLFGKRLRIATAKRYRDLSGRQVRHR</sequence>
<feature type="transmembrane region" description="Helical" evidence="6">
    <location>
        <begin position="288"/>
        <end position="312"/>
    </location>
</feature>
<feature type="transmembrane region" description="Helical" evidence="6">
    <location>
        <begin position="157"/>
        <end position="183"/>
    </location>
</feature>
<dbReference type="PROSITE" id="PS00018">
    <property type="entry name" value="EF_HAND_1"/>
    <property type="match status" value="1"/>
</dbReference>
<feature type="transmembrane region" description="Helical" evidence="6">
    <location>
        <begin position="402"/>
        <end position="428"/>
    </location>
</feature>
<dbReference type="GO" id="GO:0022857">
    <property type="term" value="F:transmembrane transporter activity"/>
    <property type="evidence" value="ECO:0007669"/>
    <property type="project" value="InterPro"/>
</dbReference>
<dbReference type="STRING" id="1664694.A0A0N1H725"/>
<feature type="transmembrane region" description="Helical" evidence="6">
    <location>
        <begin position="470"/>
        <end position="492"/>
    </location>
</feature>
<gene>
    <name evidence="7" type="ORF">AB675_5303</name>
</gene>
<dbReference type="InterPro" id="IPR036259">
    <property type="entry name" value="MFS_trans_sf"/>
</dbReference>
<dbReference type="EMBL" id="LFJN01000008">
    <property type="protein sequence ID" value="KPI42084.1"/>
    <property type="molecule type" value="Genomic_DNA"/>
</dbReference>
<dbReference type="Proteomes" id="UP000038010">
    <property type="component" value="Unassembled WGS sequence"/>
</dbReference>
<dbReference type="Pfam" id="PF07690">
    <property type="entry name" value="MFS_1"/>
    <property type="match status" value="1"/>
</dbReference>
<evidence type="ECO:0000313" key="7">
    <source>
        <dbReference type="EMBL" id="KPI42084.1"/>
    </source>
</evidence>
<proteinExistence type="predicted"/>
<dbReference type="RefSeq" id="XP_018002047.1">
    <property type="nucleotide sequence ID" value="XM_018145507.1"/>
</dbReference>
<feature type="transmembrane region" description="Helical" evidence="6">
    <location>
        <begin position="125"/>
        <end position="145"/>
    </location>
</feature>
<comment type="caution">
    <text evidence="7">The sequence shown here is derived from an EMBL/GenBank/DDBJ whole genome shotgun (WGS) entry which is preliminary data.</text>
</comment>
<organism evidence="7 8">
    <name type="scientific">Cyphellophora attinorum</name>
    <dbReference type="NCBI Taxonomy" id="1664694"/>
    <lineage>
        <taxon>Eukaryota</taxon>
        <taxon>Fungi</taxon>
        <taxon>Dikarya</taxon>
        <taxon>Ascomycota</taxon>
        <taxon>Pezizomycotina</taxon>
        <taxon>Eurotiomycetes</taxon>
        <taxon>Chaetothyriomycetidae</taxon>
        <taxon>Chaetothyriales</taxon>
        <taxon>Cyphellophoraceae</taxon>
        <taxon>Cyphellophora</taxon>
    </lineage>
</organism>
<keyword evidence="8" id="KW-1185">Reference proteome</keyword>
<evidence type="ECO:0000256" key="1">
    <source>
        <dbReference type="ARBA" id="ARBA00004141"/>
    </source>
</evidence>
<feature type="transmembrane region" description="Helical" evidence="6">
    <location>
        <begin position="375"/>
        <end position="396"/>
    </location>
</feature>
<dbReference type="VEuPathDB" id="FungiDB:AB675_5303"/>
<dbReference type="GeneID" id="28737387"/>
<comment type="subcellular location">
    <subcellularLocation>
        <location evidence="1">Membrane</location>
        <topology evidence="1">Multi-pass membrane protein</topology>
    </subcellularLocation>
</comment>
<evidence type="ECO:0000313" key="8">
    <source>
        <dbReference type="Proteomes" id="UP000038010"/>
    </source>
</evidence>
<dbReference type="AlphaFoldDB" id="A0A0N1H725"/>